<evidence type="ECO:0000256" key="2">
    <source>
        <dbReference type="ARBA" id="ARBA00023125"/>
    </source>
</evidence>
<dbReference type="SUPFAM" id="SSF46689">
    <property type="entry name" value="Homeodomain-like"/>
    <property type="match status" value="1"/>
</dbReference>
<feature type="DNA-binding region" description="H-T-H motif" evidence="4">
    <location>
        <begin position="25"/>
        <end position="44"/>
    </location>
</feature>
<evidence type="ECO:0000259" key="5">
    <source>
        <dbReference type="PROSITE" id="PS50977"/>
    </source>
</evidence>
<dbReference type="PANTHER" id="PTHR30055:SF234">
    <property type="entry name" value="HTH-TYPE TRANSCRIPTIONAL REGULATOR BETI"/>
    <property type="match status" value="1"/>
</dbReference>
<dbReference type="KEGG" id="sgrg:L0C25_07385"/>
<name>A0AA46TL24_9ACTN</name>
<organism evidence="6 7">
    <name type="scientific">Solicola gregarius</name>
    <dbReference type="NCBI Taxonomy" id="2908642"/>
    <lineage>
        <taxon>Bacteria</taxon>
        <taxon>Bacillati</taxon>
        <taxon>Actinomycetota</taxon>
        <taxon>Actinomycetes</taxon>
        <taxon>Propionibacteriales</taxon>
        <taxon>Nocardioidaceae</taxon>
        <taxon>Solicola</taxon>
    </lineage>
</organism>
<dbReference type="InterPro" id="IPR009057">
    <property type="entry name" value="Homeodomain-like_sf"/>
</dbReference>
<dbReference type="PANTHER" id="PTHR30055">
    <property type="entry name" value="HTH-TYPE TRANSCRIPTIONAL REGULATOR RUTR"/>
    <property type="match status" value="1"/>
</dbReference>
<reference evidence="6" key="1">
    <citation type="submission" date="2022-01" db="EMBL/GenBank/DDBJ databases">
        <title>Nocardioidaceae gen. sp. A5X3R13.</title>
        <authorList>
            <person name="Lopez Marin M.A."/>
            <person name="Uhlik O."/>
        </authorList>
    </citation>
    <scope>NUCLEOTIDE SEQUENCE</scope>
    <source>
        <strain evidence="6">A5X3R13</strain>
    </source>
</reference>
<dbReference type="Gene3D" id="1.10.357.10">
    <property type="entry name" value="Tetracycline Repressor, domain 2"/>
    <property type="match status" value="1"/>
</dbReference>
<dbReference type="EMBL" id="CP094970">
    <property type="protein sequence ID" value="UYM06889.1"/>
    <property type="molecule type" value="Genomic_DNA"/>
</dbReference>
<dbReference type="InterPro" id="IPR001647">
    <property type="entry name" value="HTH_TetR"/>
</dbReference>
<dbReference type="InterPro" id="IPR050109">
    <property type="entry name" value="HTH-type_TetR-like_transc_reg"/>
</dbReference>
<keyword evidence="3" id="KW-0804">Transcription</keyword>
<dbReference type="RefSeq" id="WP_271635817.1">
    <property type="nucleotide sequence ID" value="NZ_CP094970.1"/>
</dbReference>
<evidence type="ECO:0000256" key="3">
    <source>
        <dbReference type="ARBA" id="ARBA00023163"/>
    </source>
</evidence>
<feature type="domain" description="HTH tetR-type" evidence="5">
    <location>
        <begin position="2"/>
        <end position="62"/>
    </location>
</feature>
<evidence type="ECO:0000313" key="7">
    <source>
        <dbReference type="Proteomes" id="UP001164390"/>
    </source>
</evidence>
<dbReference type="AlphaFoldDB" id="A0AA46TL24"/>
<proteinExistence type="predicted"/>
<dbReference type="GO" id="GO:0003700">
    <property type="term" value="F:DNA-binding transcription factor activity"/>
    <property type="evidence" value="ECO:0007669"/>
    <property type="project" value="TreeGrafter"/>
</dbReference>
<accession>A0AA46TL24</accession>
<keyword evidence="7" id="KW-1185">Reference proteome</keyword>
<dbReference type="Proteomes" id="UP001164390">
    <property type="component" value="Chromosome"/>
</dbReference>
<sequence>MATTRDRILNAFEALLVGQGSRSATLDAVAEEAGVSKGGLLYHFPSRDDLVVGMLDRLRDMGAKDAEKMRSAPQGAVAYYLETSKHTGSAFDRAMIAAARISQESDARASSALDDLREAWFEVLDEQLDDDELARTVQLLCDALYFNETMGLAEEASMPAVRAILARLGALDVQP</sequence>
<protein>
    <submittedName>
        <fullName evidence="6">TetR/AcrR family transcriptional regulator</fullName>
    </submittedName>
</protein>
<evidence type="ECO:0000256" key="1">
    <source>
        <dbReference type="ARBA" id="ARBA00023015"/>
    </source>
</evidence>
<evidence type="ECO:0000313" key="6">
    <source>
        <dbReference type="EMBL" id="UYM06889.1"/>
    </source>
</evidence>
<evidence type="ECO:0000256" key="4">
    <source>
        <dbReference type="PROSITE-ProRule" id="PRU00335"/>
    </source>
</evidence>
<dbReference type="Pfam" id="PF00440">
    <property type="entry name" value="TetR_N"/>
    <property type="match status" value="1"/>
</dbReference>
<keyword evidence="1" id="KW-0805">Transcription regulation</keyword>
<gene>
    <name evidence="6" type="ORF">L0C25_07385</name>
</gene>
<dbReference type="PROSITE" id="PS50977">
    <property type="entry name" value="HTH_TETR_2"/>
    <property type="match status" value="1"/>
</dbReference>
<keyword evidence="2 4" id="KW-0238">DNA-binding</keyword>
<dbReference type="GO" id="GO:0000976">
    <property type="term" value="F:transcription cis-regulatory region binding"/>
    <property type="evidence" value="ECO:0007669"/>
    <property type="project" value="TreeGrafter"/>
</dbReference>
<dbReference type="PRINTS" id="PR00455">
    <property type="entry name" value="HTHTETR"/>
</dbReference>